<accession>A0A094J6A1</accession>
<dbReference type="STRING" id="1517416.IDAT_11050"/>
<keyword evidence="1" id="KW-1133">Transmembrane helix</keyword>
<dbReference type="Proteomes" id="UP000053718">
    <property type="component" value="Unassembled WGS sequence"/>
</dbReference>
<dbReference type="AlphaFoldDB" id="A0A094J6A1"/>
<feature type="transmembrane region" description="Helical" evidence="1">
    <location>
        <begin position="119"/>
        <end position="136"/>
    </location>
</feature>
<feature type="transmembrane region" description="Helical" evidence="1">
    <location>
        <begin position="51"/>
        <end position="74"/>
    </location>
</feature>
<organism evidence="2 3">
    <name type="scientific">Pseudidiomarina atlantica</name>
    <dbReference type="NCBI Taxonomy" id="1517416"/>
    <lineage>
        <taxon>Bacteria</taxon>
        <taxon>Pseudomonadati</taxon>
        <taxon>Pseudomonadota</taxon>
        <taxon>Gammaproteobacteria</taxon>
        <taxon>Alteromonadales</taxon>
        <taxon>Idiomarinaceae</taxon>
        <taxon>Pseudidiomarina</taxon>
    </lineage>
</organism>
<reference evidence="2 3" key="1">
    <citation type="submission" date="2014-06" db="EMBL/GenBank/DDBJ databases">
        <title>Draft genome sequence of Idiomarina sp. MCCC 1A10513.</title>
        <authorList>
            <person name="Du J."/>
            <person name="Lai Q."/>
            <person name="Shao Z."/>
        </authorList>
    </citation>
    <scope>NUCLEOTIDE SEQUENCE [LARGE SCALE GENOMIC DNA]</scope>
    <source>
        <strain evidence="2 3">MCCC 1A10513</strain>
    </source>
</reference>
<comment type="caution">
    <text evidence="2">The sequence shown here is derived from an EMBL/GenBank/DDBJ whole genome shotgun (WGS) entry which is preliminary data.</text>
</comment>
<keyword evidence="1" id="KW-0812">Transmembrane</keyword>
<dbReference type="eggNOG" id="COG2133">
    <property type="taxonomic scope" value="Bacteria"/>
</dbReference>
<dbReference type="RefSeq" id="WP_051986748.1">
    <property type="nucleotide sequence ID" value="NZ_JPIN01000012.1"/>
</dbReference>
<proteinExistence type="predicted"/>
<name>A0A094J6A1_9GAMM</name>
<dbReference type="OrthoDB" id="7907428at2"/>
<feature type="transmembrane region" description="Helical" evidence="1">
    <location>
        <begin position="86"/>
        <end position="107"/>
    </location>
</feature>
<evidence type="ECO:0000256" key="1">
    <source>
        <dbReference type="SAM" id="Phobius"/>
    </source>
</evidence>
<gene>
    <name evidence="2" type="ORF">IDAT_11050</name>
</gene>
<evidence type="ECO:0000313" key="2">
    <source>
        <dbReference type="EMBL" id="KFZ28116.1"/>
    </source>
</evidence>
<keyword evidence="3" id="KW-1185">Reference proteome</keyword>
<protein>
    <submittedName>
        <fullName evidence="2">Uncharacterized protein</fullName>
    </submittedName>
</protein>
<dbReference type="EMBL" id="JPIN01000012">
    <property type="protein sequence ID" value="KFZ28116.1"/>
    <property type="molecule type" value="Genomic_DNA"/>
</dbReference>
<evidence type="ECO:0000313" key="3">
    <source>
        <dbReference type="Proteomes" id="UP000053718"/>
    </source>
</evidence>
<sequence length="152" mass="16375">MLRTLIAFVIAVVGAAIVGSIIQTQFNLAALVALSVPVPFDVRISTIIHDITHFSPIFAAIVAAVMIVALPLAAALARWRSAAERWWFVVAGFVGLLVAFTLVNSIAPMPTLIAATREWTGLLAMAATGALAGWLFDRLWRPTPRELEEPMV</sequence>
<keyword evidence="1" id="KW-0472">Membrane</keyword>